<comment type="caution">
    <text evidence="3">The sequence shown here is derived from an EMBL/GenBank/DDBJ whole genome shotgun (WGS) entry which is preliminary data.</text>
</comment>
<dbReference type="Proteomes" id="UP001467690">
    <property type="component" value="Unassembled WGS sequence"/>
</dbReference>
<dbReference type="CDD" id="cd00158">
    <property type="entry name" value="RHOD"/>
    <property type="match status" value="1"/>
</dbReference>
<keyword evidence="4" id="KW-1185">Reference proteome</keyword>
<feature type="domain" description="Rhodanese" evidence="2">
    <location>
        <begin position="48"/>
        <end position="138"/>
    </location>
</feature>
<name>A0ABV1RLR0_9ALTE</name>
<dbReference type="PROSITE" id="PS50206">
    <property type="entry name" value="RHODANESE_3"/>
    <property type="match status" value="1"/>
</dbReference>
<reference evidence="3 4" key="1">
    <citation type="submission" date="2024-06" db="EMBL/GenBank/DDBJ databases">
        <authorList>
            <person name="Chen R.Y."/>
        </authorList>
    </citation>
    <scope>NUCLEOTIDE SEQUENCE [LARGE SCALE GENOMIC DNA]</scope>
    <source>
        <strain evidence="3 4">D2</strain>
    </source>
</reference>
<dbReference type="RefSeq" id="WP_350402906.1">
    <property type="nucleotide sequence ID" value="NZ_JBELOE010000270.1"/>
</dbReference>
<evidence type="ECO:0000313" key="3">
    <source>
        <dbReference type="EMBL" id="MER2493883.1"/>
    </source>
</evidence>
<proteinExistence type="predicted"/>
<organism evidence="3 4">
    <name type="scientific">Catenovulum sediminis</name>
    <dbReference type="NCBI Taxonomy" id="1740262"/>
    <lineage>
        <taxon>Bacteria</taxon>
        <taxon>Pseudomonadati</taxon>
        <taxon>Pseudomonadota</taxon>
        <taxon>Gammaproteobacteria</taxon>
        <taxon>Alteromonadales</taxon>
        <taxon>Alteromonadaceae</taxon>
        <taxon>Catenovulum</taxon>
    </lineage>
</organism>
<dbReference type="InterPro" id="IPR036873">
    <property type="entry name" value="Rhodanese-like_dom_sf"/>
</dbReference>
<keyword evidence="1" id="KW-0732">Signal</keyword>
<dbReference type="SMART" id="SM00450">
    <property type="entry name" value="RHOD"/>
    <property type="match status" value="1"/>
</dbReference>
<feature type="chain" id="PRO_5045924486" evidence="1">
    <location>
        <begin position="26"/>
        <end position="250"/>
    </location>
</feature>
<sequence length="250" mass="28457">MKIRNCFVSCLLTFCLTLTFVQPFAAQADEFIDLLVRAEIVKAQVFDAQEDITLVDVRSHYEYQQNHIKGAISKSYEDIIKLETLPYYKDQALILYCGCPHHLSGLSARHLQKLGHQNVKILDEGYFYWKDAMGYPISSQKTSSTDLPLTSFDILGVLHNSKQLPIAQTNIFLIHKKTRQIEATRTDEIGQFVMQMHFYGVDADDAFEIVVDGKVVKNAHFSELTERLYVISEGGFSDDSIARLESSEAY</sequence>
<feature type="signal peptide" evidence="1">
    <location>
        <begin position="1"/>
        <end position="25"/>
    </location>
</feature>
<dbReference type="EMBL" id="JBELOE010000270">
    <property type="protein sequence ID" value="MER2493883.1"/>
    <property type="molecule type" value="Genomic_DNA"/>
</dbReference>
<gene>
    <name evidence="3" type="ORF">ABS311_18565</name>
</gene>
<dbReference type="SUPFAM" id="SSF52821">
    <property type="entry name" value="Rhodanese/Cell cycle control phosphatase"/>
    <property type="match status" value="1"/>
</dbReference>
<evidence type="ECO:0000256" key="1">
    <source>
        <dbReference type="SAM" id="SignalP"/>
    </source>
</evidence>
<dbReference type="InterPro" id="IPR001763">
    <property type="entry name" value="Rhodanese-like_dom"/>
</dbReference>
<dbReference type="Pfam" id="PF00581">
    <property type="entry name" value="Rhodanese"/>
    <property type="match status" value="1"/>
</dbReference>
<dbReference type="Gene3D" id="3.40.250.10">
    <property type="entry name" value="Rhodanese-like domain"/>
    <property type="match status" value="1"/>
</dbReference>
<evidence type="ECO:0000313" key="4">
    <source>
        <dbReference type="Proteomes" id="UP001467690"/>
    </source>
</evidence>
<protein>
    <submittedName>
        <fullName evidence="3">Rhodanese-like domain-containing protein</fullName>
    </submittedName>
</protein>
<evidence type="ECO:0000259" key="2">
    <source>
        <dbReference type="PROSITE" id="PS50206"/>
    </source>
</evidence>
<accession>A0ABV1RLR0</accession>